<comment type="caution">
    <text evidence="2">The sequence shown here is derived from an EMBL/GenBank/DDBJ whole genome shotgun (WGS) entry which is preliminary data.</text>
</comment>
<evidence type="ECO:0000256" key="1">
    <source>
        <dbReference type="SAM" id="Phobius"/>
    </source>
</evidence>
<sequence>MPHNMLSKPRTLTSTSASFSSTLTSFVFSFWCVNWMALTGQQKKTLMKTLRSVECSISARESVHTNRRFGFNIMTDAISISVNLKSRGRDELVKGTKLCSRLHKDMEETENVDQER</sequence>
<reference evidence="2" key="1">
    <citation type="submission" date="2021-06" db="EMBL/GenBank/DDBJ databases">
        <authorList>
            <person name="Kallberg Y."/>
            <person name="Tangrot J."/>
            <person name="Rosling A."/>
        </authorList>
    </citation>
    <scope>NUCLEOTIDE SEQUENCE</scope>
    <source>
        <strain evidence="2">MT106</strain>
    </source>
</reference>
<dbReference type="AlphaFoldDB" id="A0A9N8ZUJ1"/>
<evidence type="ECO:0000313" key="3">
    <source>
        <dbReference type="Proteomes" id="UP000789831"/>
    </source>
</evidence>
<accession>A0A9N8ZUJ1</accession>
<gene>
    <name evidence="2" type="ORF">AGERDE_LOCUS4546</name>
</gene>
<dbReference type="Proteomes" id="UP000789831">
    <property type="component" value="Unassembled WGS sequence"/>
</dbReference>
<name>A0A9N8ZUJ1_9GLOM</name>
<keyword evidence="3" id="KW-1185">Reference proteome</keyword>
<evidence type="ECO:0000313" key="2">
    <source>
        <dbReference type="EMBL" id="CAG8507059.1"/>
    </source>
</evidence>
<feature type="transmembrane region" description="Helical" evidence="1">
    <location>
        <begin position="20"/>
        <end position="38"/>
    </location>
</feature>
<protein>
    <submittedName>
        <fullName evidence="2">8538_t:CDS:1</fullName>
    </submittedName>
</protein>
<keyword evidence="1" id="KW-0472">Membrane</keyword>
<dbReference type="EMBL" id="CAJVPL010000533">
    <property type="protein sequence ID" value="CAG8507059.1"/>
    <property type="molecule type" value="Genomic_DNA"/>
</dbReference>
<keyword evidence="1" id="KW-0812">Transmembrane</keyword>
<proteinExistence type="predicted"/>
<organism evidence="2 3">
    <name type="scientific">Ambispora gerdemannii</name>
    <dbReference type="NCBI Taxonomy" id="144530"/>
    <lineage>
        <taxon>Eukaryota</taxon>
        <taxon>Fungi</taxon>
        <taxon>Fungi incertae sedis</taxon>
        <taxon>Mucoromycota</taxon>
        <taxon>Glomeromycotina</taxon>
        <taxon>Glomeromycetes</taxon>
        <taxon>Archaeosporales</taxon>
        <taxon>Ambisporaceae</taxon>
        <taxon>Ambispora</taxon>
    </lineage>
</organism>
<keyword evidence="1" id="KW-1133">Transmembrane helix</keyword>